<evidence type="ECO:0000259" key="21">
    <source>
        <dbReference type="Pfam" id="PF11838"/>
    </source>
</evidence>
<keyword evidence="8 19" id="KW-0732">Signal</keyword>
<dbReference type="GO" id="GO:0008270">
    <property type="term" value="F:zinc ion binding"/>
    <property type="evidence" value="ECO:0007669"/>
    <property type="project" value="UniProtKB-UniRule"/>
</dbReference>
<keyword evidence="24" id="KW-1185">Reference proteome</keyword>
<protein>
    <recommendedName>
        <fullName evidence="17">Aminopeptidase</fullName>
        <ecNumber evidence="17">3.4.11.-</ecNumber>
    </recommendedName>
</protein>
<dbReference type="Pfam" id="PF11838">
    <property type="entry name" value="ERAP1_C"/>
    <property type="match status" value="1"/>
</dbReference>
<dbReference type="EC" id="3.4.11.-" evidence="17"/>
<keyword evidence="13" id="KW-0325">Glycoprotein</keyword>
<gene>
    <name evidence="23" type="ORF">SPLIT_LOCUS12625</name>
</gene>
<dbReference type="AlphaFoldDB" id="A0A9P0IJQ4"/>
<keyword evidence="14" id="KW-0449">Lipoprotein</keyword>
<dbReference type="Pfam" id="PF01433">
    <property type="entry name" value="Peptidase_M1"/>
    <property type="match status" value="1"/>
</dbReference>
<feature type="domain" description="Peptidase M1 membrane alanine aminopeptidase" evidence="20">
    <location>
        <begin position="228"/>
        <end position="444"/>
    </location>
</feature>
<dbReference type="InterPro" id="IPR034016">
    <property type="entry name" value="M1_APN-typ"/>
</dbReference>
<evidence type="ECO:0000259" key="22">
    <source>
        <dbReference type="Pfam" id="PF17900"/>
    </source>
</evidence>
<dbReference type="GO" id="GO:0006508">
    <property type="term" value="P:proteolysis"/>
    <property type="evidence" value="ECO:0007669"/>
    <property type="project" value="UniProtKB-KW"/>
</dbReference>
<evidence type="ECO:0000256" key="15">
    <source>
        <dbReference type="PIRSR" id="PIRSR634016-1"/>
    </source>
</evidence>
<dbReference type="InterPro" id="IPR014782">
    <property type="entry name" value="Peptidase_M1_dom"/>
</dbReference>
<feature type="active site" description="Proton acceptor" evidence="15">
    <location>
        <position position="305"/>
    </location>
</feature>
<keyword evidence="5" id="KW-0336">GPI-anchor</keyword>
<dbReference type="Gene3D" id="2.60.40.1910">
    <property type="match status" value="1"/>
</dbReference>
<dbReference type="Gene3D" id="1.25.50.20">
    <property type="match status" value="1"/>
</dbReference>
<feature type="domain" description="ERAP1-like C-terminal" evidence="21">
    <location>
        <begin position="537"/>
        <end position="765"/>
    </location>
</feature>
<dbReference type="PANTHER" id="PTHR11533:SF301">
    <property type="entry name" value="AMINOPEPTIDASE"/>
    <property type="match status" value="1"/>
</dbReference>
<keyword evidence="11 17" id="KW-0482">Metalloprotease</keyword>
<evidence type="ECO:0000259" key="20">
    <source>
        <dbReference type="Pfam" id="PF01433"/>
    </source>
</evidence>
<evidence type="ECO:0000256" key="16">
    <source>
        <dbReference type="PIRSR" id="PIRSR634016-3"/>
    </source>
</evidence>
<dbReference type="Pfam" id="PF17900">
    <property type="entry name" value="Peptidase_M1_N"/>
    <property type="match status" value="1"/>
</dbReference>
<dbReference type="GO" id="GO:0098552">
    <property type="term" value="C:side of membrane"/>
    <property type="evidence" value="ECO:0007669"/>
    <property type="project" value="UniProtKB-KW"/>
</dbReference>
<dbReference type="GO" id="GO:0005615">
    <property type="term" value="C:extracellular space"/>
    <property type="evidence" value="ECO:0007669"/>
    <property type="project" value="TreeGrafter"/>
</dbReference>
<dbReference type="InterPro" id="IPR050344">
    <property type="entry name" value="Peptidase_M1_aminopeptidases"/>
</dbReference>
<evidence type="ECO:0000256" key="17">
    <source>
        <dbReference type="RuleBase" id="RU364040"/>
    </source>
</evidence>
<keyword evidence="3 17" id="KW-0031">Aminopeptidase</keyword>
<evidence type="ECO:0000313" key="23">
    <source>
        <dbReference type="EMBL" id="CAH1647274.1"/>
    </source>
</evidence>
<sequence length="852" mass="96292">MASRWFNLILGVILLQSVLAFGPIDVTDAEWIEYMNLLSDPNYRLPTTTKPINYKVKLDTNLQNFEYSGDVEIKIKVGAVAVNEIQLHCRGLTITPSSVSVSLDTTTLPVTNLVQPSQSFTCEANTDFLKISTSNLNPNTDYIVKMSFTGTLQTDMRGFYRSWYVDNSGQRSSIIAGKITETFYTTPIMSTYLLAFIVSNYIPVETGTNSQRPFRIFARNNIGDTGKYSLEIGEKLLSLMETYTAYPYYTMADNMEMKQAAIPDFSAGAMENWGLLTYREALILYDPANSNNWYKQRIANIISHEIAHMWFGNLVTCDWWDTLWLNEGFARFYQYYLTHEAEPEMGYGTRFIVEQLQVAMLSDSFASAHALTNPDVSDPDSVRDHFSTITFAKGASILRMTQHLLGENIYQRGLQAYLKDRAFTTATPEDLFRNLDAAAGNALDAYDGMTIARYFKSWSDKAGHPLLTVNVDHVSGRMTVVQTQFDVNDGVASSNGLWDIPLTWTRAENPDFNNLKPSEFMSGPLKVIDRGSTGREWVIFNKQQSGFYRVNYDPSTWALITLALRSDNREVIHEYNRAQIVDDVFVLARSSIMSYTRALNILSFLEFEDKYAPWAAAIPGFNFALRRLAHDDNERENLKGANSHFMDDLLRMHVMTFLCNAGHEQCSEAATQSFQAWRFNGTRIPPNMRPWVYCGGLRNGNEADFDYFWQRYLAEDLSNEKVVMINAAGCTGNENALHKLLNIIVDTSVTQDIRPQDYSAAISSAVETWLTSATPPPAAAITVARHGIATSRANMQWYTRRLPEFAEYFRTGYIEEGFEVPDSEPSTSPTTIPEPTTTEEPISDPTTPSDYP</sequence>
<dbReference type="Gene3D" id="1.10.390.10">
    <property type="entry name" value="Neutral Protease Domain 2"/>
    <property type="match status" value="1"/>
</dbReference>
<dbReference type="EMBL" id="LR824540">
    <property type="protein sequence ID" value="CAH1647274.1"/>
    <property type="molecule type" value="Genomic_DNA"/>
</dbReference>
<comment type="subcellular location">
    <subcellularLocation>
        <location evidence="1">Cell membrane</location>
        <topology evidence="1">Lipid-anchor</topology>
        <topology evidence="1">GPI-anchor</topology>
    </subcellularLocation>
</comment>
<dbReference type="CDD" id="cd09601">
    <property type="entry name" value="M1_APN-Q_like"/>
    <property type="match status" value="1"/>
</dbReference>
<evidence type="ECO:0000256" key="14">
    <source>
        <dbReference type="ARBA" id="ARBA00023288"/>
    </source>
</evidence>
<dbReference type="Gene3D" id="2.60.40.1730">
    <property type="entry name" value="tricorn interacting facor f3 domain"/>
    <property type="match status" value="1"/>
</dbReference>
<reference evidence="23" key="1">
    <citation type="submission" date="2022-02" db="EMBL/GenBank/DDBJ databases">
        <authorList>
            <person name="King R."/>
        </authorList>
    </citation>
    <scope>NUCLEOTIDE SEQUENCE</scope>
</reference>
<evidence type="ECO:0000313" key="24">
    <source>
        <dbReference type="Proteomes" id="UP001153321"/>
    </source>
</evidence>
<evidence type="ECO:0000256" key="12">
    <source>
        <dbReference type="ARBA" id="ARBA00023136"/>
    </source>
</evidence>
<keyword evidence="7 16" id="KW-0479">Metal-binding</keyword>
<evidence type="ECO:0000256" key="2">
    <source>
        <dbReference type="ARBA" id="ARBA00010136"/>
    </source>
</evidence>
<keyword evidence="12" id="KW-0472">Membrane</keyword>
<feature type="chain" id="PRO_5040162091" description="Aminopeptidase" evidence="19">
    <location>
        <begin position="21"/>
        <end position="852"/>
    </location>
</feature>
<dbReference type="GO" id="GO:0005886">
    <property type="term" value="C:plasma membrane"/>
    <property type="evidence" value="ECO:0007669"/>
    <property type="project" value="UniProtKB-SubCell"/>
</dbReference>
<feature type="domain" description="Aminopeptidase N-like N-terminal" evidence="22">
    <location>
        <begin position="50"/>
        <end position="175"/>
    </location>
</feature>
<feature type="binding site" evidence="16">
    <location>
        <position position="308"/>
    </location>
    <ligand>
        <name>Zn(2+)</name>
        <dbReference type="ChEBI" id="CHEBI:29105"/>
        <note>catalytic</note>
    </ligand>
</feature>
<evidence type="ECO:0000256" key="5">
    <source>
        <dbReference type="ARBA" id="ARBA00022622"/>
    </source>
</evidence>
<evidence type="ECO:0000256" key="7">
    <source>
        <dbReference type="ARBA" id="ARBA00022723"/>
    </source>
</evidence>
<dbReference type="GO" id="GO:0070006">
    <property type="term" value="F:metalloaminopeptidase activity"/>
    <property type="evidence" value="ECO:0007669"/>
    <property type="project" value="TreeGrafter"/>
</dbReference>
<dbReference type="PANTHER" id="PTHR11533">
    <property type="entry name" value="PROTEASE M1 ZINC METALLOPROTEASE"/>
    <property type="match status" value="1"/>
</dbReference>
<dbReference type="GO" id="GO:0043171">
    <property type="term" value="P:peptide catabolic process"/>
    <property type="evidence" value="ECO:0007669"/>
    <property type="project" value="TreeGrafter"/>
</dbReference>
<dbReference type="FunFam" id="1.10.390.10:FF:000013">
    <property type="entry name" value="Aminopeptidase N"/>
    <property type="match status" value="1"/>
</dbReference>
<dbReference type="InterPro" id="IPR042097">
    <property type="entry name" value="Aminopeptidase_N-like_N_sf"/>
</dbReference>
<keyword evidence="6 17" id="KW-0645">Protease</keyword>
<keyword evidence="4" id="KW-1003">Cell membrane</keyword>
<evidence type="ECO:0000256" key="13">
    <source>
        <dbReference type="ARBA" id="ARBA00023180"/>
    </source>
</evidence>
<evidence type="ECO:0000256" key="8">
    <source>
        <dbReference type="ARBA" id="ARBA00022729"/>
    </source>
</evidence>
<dbReference type="SUPFAM" id="SSF55486">
    <property type="entry name" value="Metalloproteases ('zincins'), catalytic domain"/>
    <property type="match status" value="1"/>
</dbReference>
<feature type="binding site" evidence="16">
    <location>
        <position position="327"/>
    </location>
    <ligand>
        <name>Zn(2+)</name>
        <dbReference type="ChEBI" id="CHEBI:29105"/>
        <note>catalytic</note>
    </ligand>
</feature>
<dbReference type="Proteomes" id="UP001153321">
    <property type="component" value="Chromosome 9"/>
</dbReference>
<dbReference type="GO" id="GO:0042277">
    <property type="term" value="F:peptide binding"/>
    <property type="evidence" value="ECO:0007669"/>
    <property type="project" value="TreeGrafter"/>
</dbReference>
<keyword evidence="9 17" id="KW-0378">Hydrolase</keyword>
<evidence type="ECO:0000256" key="1">
    <source>
        <dbReference type="ARBA" id="ARBA00004609"/>
    </source>
</evidence>
<evidence type="ECO:0000256" key="19">
    <source>
        <dbReference type="SAM" id="SignalP"/>
    </source>
</evidence>
<dbReference type="InterPro" id="IPR001930">
    <property type="entry name" value="Peptidase_M1"/>
</dbReference>
<organism evidence="23 24">
    <name type="scientific">Spodoptera littoralis</name>
    <name type="common">Egyptian cotton leafworm</name>
    <dbReference type="NCBI Taxonomy" id="7109"/>
    <lineage>
        <taxon>Eukaryota</taxon>
        <taxon>Metazoa</taxon>
        <taxon>Ecdysozoa</taxon>
        <taxon>Arthropoda</taxon>
        <taxon>Hexapoda</taxon>
        <taxon>Insecta</taxon>
        <taxon>Pterygota</taxon>
        <taxon>Neoptera</taxon>
        <taxon>Endopterygota</taxon>
        <taxon>Lepidoptera</taxon>
        <taxon>Glossata</taxon>
        <taxon>Ditrysia</taxon>
        <taxon>Noctuoidea</taxon>
        <taxon>Noctuidae</taxon>
        <taxon>Amphipyrinae</taxon>
        <taxon>Spodoptera</taxon>
    </lineage>
</organism>
<evidence type="ECO:0000256" key="3">
    <source>
        <dbReference type="ARBA" id="ARBA00022438"/>
    </source>
</evidence>
<feature type="compositionally biased region" description="Low complexity" evidence="18">
    <location>
        <begin position="823"/>
        <end position="852"/>
    </location>
</feature>
<keyword evidence="10 16" id="KW-0862">Zinc</keyword>
<feature type="binding site" evidence="16">
    <location>
        <position position="304"/>
    </location>
    <ligand>
        <name>Zn(2+)</name>
        <dbReference type="ChEBI" id="CHEBI:29105"/>
        <note>catalytic</note>
    </ligand>
</feature>
<evidence type="ECO:0000256" key="9">
    <source>
        <dbReference type="ARBA" id="ARBA00022801"/>
    </source>
</evidence>
<evidence type="ECO:0000256" key="18">
    <source>
        <dbReference type="SAM" id="MobiDB-lite"/>
    </source>
</evidence>
<proteinExistence type="inferred from homology"/>
<accession>A0A9P0IJQ4</accession>
<name>A0A9P0IJQ4_SPOLI</name>
<dbReference type="InterPro" id="IPR024571">
    <property type="entry name" value="ERAP1-like_C_dom"/>
</dbReference>
<comment type="similarity">
    <text evidence="2 17">Belongs to the peptidase M1 family.</text>
</comment>
<comment type="cofactor">
    <cofactor evidence="16 17">
        <name>Zn(2+)</name>
        <dbReference type="ChEBI" id="CHEBI:29105"/>
    </cofactor>
    <text evidence="16 17">Binds 1 zinc ion per subunit.</text>
</comment>
<evidence type="ECO:0000256" key="6">
    <source>
        <dbReference type="ARBA" id="ARBA00022670"/>
    </source>
</evidence>
<dbReference type="FunFam" id="2.60.40.1910:FF:000008">
    <property type="entry name" value="Aminopeptidase"/>
    <property type="match status" value="1"/>
</dbReference>
<evidence type="ECO:0000256" key="4">
    <source>
        <dbReference type="ARBA" id="ARBA00022475"/>
    </source>
</evidence>
<feature type="region of interest" description="Disordered" evidence="18">
    <location>
        <begin position="817"/>
        <end position="852"/>
    </location>
</feature>
<evidence type="ECO:0000256" key="11">
    <source>
        <dbReference type="ARBA" id="ARBA00023049"/>
    </source>
</evidence>
<dbReference type="PRINTS" id="PR00756">
    <property type="entry name" value="ALADIPTASE"/>
</dbReference>
<dbReference type="InterPro" id="IPR045357">
    <property type="entry name" value="Aminopeptidase_N-like_N"/>
</dbReference>
<dbReference type="InterPro" id="IPR027268">
    <property type="entry name" value="Peptidase_M4/M1_CTD_sf"/>
</dbReference>
<feature type="signal peptide" evidence="19">
    <location>
        <begin position="1"/>
        <end position="20"/>
    </location>
</feature>
<dbReference type="SUPFAM" id="SSF63737">
    <property type="entry name" value="Leukotriene A4 hydrolase N-terminal domain"/>
    <property type="match status" value="1"/>
</dbReference>
<dbReference type="GO" id="GO:0005737">
    <property type="term" value="C:cytoplasm"/>
    <property type="evidence" value="ECO:0007669"/>
    <property type="project" value="TreeGrafter"/>
</dbReference>
<evidence type="ECO:0000256" key="10">
    <source>
        <dbReference type="ARBA" id="ARBA00022833"/>
    </source>
</evidence>